<comment type="caution">
    <text evidence="1">The sequence shown here is derived from an EMBL/GenBank/DDBJ whole genome shotgun (WGS) entry which is preliminary data.</text>
</comment>
<dbReference type="AlphaFoldDB" id="A0A2M7TA47"/>
<dbReference type="InterPro" id="IPR014717">
    <property type="entry name" value="Transl_elong_EF1B/ribsomal_bS6"/>
</dbReference>
<dbReference type="EMBL" id="PFNG01000043">
    <property type="protein sequence ID" value="PIZ41781.1"/>
    <property type="molecule type" value="Genomic_DNA"/>
</dbReference>
<dbReference type="PANTHER" id="PTHR39555">
    <property type="entry name" value="FIMBRIAL ASSEMBLY PROTEIN PILO-LIKE PROTEIN-RELATED"/>
    <property type="match status" value="1"/>
</dbReference>
<proteinExistence type="predicted"/>
<dbReference type="Gene3D" id="3.30.70.60">
    <property type="match status" value="1"/>
</dbReference>
<evidence type="ECO:0008006" key="3">
    <source>
        <dbReference type="Google" id="ProtNLM"/>
    </source>
</evidence>
<sequence>MNKLAMKQQVIILVAVFVLIVALFYVFAWSPQVARLAELDQQRATEETKLETSKSMLAMLVQVRQNASESEFELVKIRTKMPSQPELPTLIVALQNIADDAGVDLQSITPGMPTSQGDYGEVAISASVSGSYVSIIDFLKRLEKASRELRVNTINVATGQNYPDLDVKLAMSAFTMNDTTQTAPAVPSQNAAVSQTA</sequence>
<dbReference type="PANTHER" id="PTHR39555:SF1">
    <property type="entry name" value="TYPE IV PILUS INNER MEMBRANE COMPONENT PILO"/>
    <property type="match status" value="1"/>
</dbReference>
<organism evidence="1 2">
    <name type="scientific">Candidatus Aquicultor secundus</name>
    <dbReference type="NCBI Taxonomy" id="1973895"/>
    <lineage>
        <taxon>Bacteria</taxon>
        <taxon>Bacillati</taxon>
        <taxon>Actinomycetota</taxon>
        <taxon>Candidatus Aquicultoria</taxon>
        <taxon>Candidatus Aquicultorales</taxon>
        <taxon>Candidatus Aquicultoraceae</taxon>
        <taxon>Candidatus Aquicultor</taxon>
    </lineage>
</organism>
<dbReference type="InterPro" id="IPR007445">
    <property type="entry name" value="PilO"/>
</dbReference>
<dbReference type="Pfam" id="PF04350">
    <property type="entry name" value="PilO"/>
    <property type="match status" value="1"/>
</dbReference>
<evidence type="ECO:0000313" key="1">
    <source>
        <dbReference type="EMBL" id="PIZ41781.1"/>
    </source>
</evidence>
<evidence type="ECO:0000313" key="2">
    <source>
        <dbReference type="Proteomes" id="UP000230956"/>
    </source>
</evidence>
<feature type="non-terminal residue" evidence="1">
    <location>
        <position position="197"/>
    </location>
</feature>
<reference evidence="2" key="1">
    <citation type="submission" date="2017-09" db="EMBL/GenBank/DDBJ databases">
        <title>Depth-based differentiation of microbial function through sediment-hosted aquifers and enrichment of novel symbionts in the deep terrestrial subsurface.</title>
        <authorList>
            <person name="Probst A.J."/>
            <person name="Ladd B."/>
            <person name="Jarett J.K."/>
            <person name="Geller-Mcgrath D.E."/>
            <person name="Sieber C.M.K."/>
            <person name="Emerson J.B."/>
            <person name="Anantharaman K."/>
            <person name="Thomas B.C."/>
            <person name="Malmstrom R."/>
            <person name="Stieglmeier M."/>
            <person name="Klingl A."/>
            <person name="Woyke T."/>
            <person name="Ryan C.M."/>
            <person name="Banfield J.F."/>
        </authorList>
    </citation>
    <scope>NUCLEOTIDE SEQUENCE [LARGE SCALE GENOMIC DNA]</scope>
</reference>
<gene>
    <name evidence="1" type="ORF">COY37_01840</name>
</gene>
<name>A0A2M7TA47_9ACTN</name>
<accession>A0A2M7TA47</accession>
<dbReference type="RefSeq" id="WP_286975740.1">
    <property type="nucleotide sequence ID" value="NZ_PFNG01000043.1"/>
</dbReference>
<dbReference type="GO" id="GO:0043683">
    <property type="term" value="P:type IV pilus assembly"/>
    <property type="evidence" value="ECO:0007669"/>
    <property type="project" value="InterPro"/>
</dbReference>
<dbReference type="Proteomes" id="UP000230956">
    <property type="component" value="Unassembled WGS sequence"/>
</dbReference>
<dbReference type="GO" id="GO:0043107">
    <property type="term" value="P:type IV pilus-dependent motility"/>
    <property type="evidence" value="ECO:0007669"/>
    <property type="project" value="InterPro"/>
</dbReference>
<protein>
    <recommendedName>
        <fullName evidence="3">Pilus assembly protein PilO</fullName>
    </recommendedName>
</protein>